<keyword evidence="3" id="KW-1185">Reference proteome</keyword>
<gene>
    <name evidence="2" type="ORF">FE810_08155</name>
</gene>
<sequence>MKNNNNLYWCLLIPYLFLTLTAHAQQQSDIEMEIIEITAIDQEKEQENTSYDKDWLGNFHGAVSDSFFNTALWFDSFFANDNEEQANPKSLARIRLGWEPRAADWGEFTQRFRIRLRLPHFENKVDVIFSDDDDQSTGIENYGNDLPLNRDLEDDRFTAALRVVNKEDDNSFIDTRIGISGGDLFTKARLKLQTDYTKPHAFKMEPSIYYFLGDGFGSRLFLQYAYTPSFDRQLQINYSISGSEAYSGARWRHGAYYFKQLDHRSATVTSLTVEGERNGDRGFLIEEYRLGYRYRINAIREWLFFEIEPFLLWEEERNYDTTPGIALRVEGYFTKQGK</sequence>
<dbReference type="Proteomes" id="UP000307790">
    <property type="component" value="Unassembled WGS sequence"/>
</dbReference>
<accession>A0A5R9IMH0</accession>
<name>A0A5R9IMH0_9GAMM</name>
<evidence type="ECO:0000256" key="1">
    <source>
        <dbReference type="SAM" id="SignalP"/>
    </source>
</evidence>
<feature type="signal peptide" evidence="1">
    <location>
        <begin position="1"/>
        <end position="24"/>
    </location>
</feature>
<comment type="caution">
    <text evidence="2">The sequence shown here is derived from an EMBL/GenBank/DDBJ whole genome shotgun (WGS) entry which is preliminary data.</text>
</comment>
<reference evidence="2 3" key="1">
    <citation type="submission" date="2019-05" db="EMBL/GenBank/DDBJ databases">
        <title>Genome sequences of Thalassotalea litorea 1K03283.</title>
        <authorList>
            <person name="Zhang D."/>
        </authorList>
    </citation>
    <scope>NUCLEOTIDE SEQUENCE [LARGE SCALE GENOMIC DNA]</scope>
    <source>
        <strain evidence="2 3">MCCC 1K03283</strain>
    </source>
</reference>
<protein>
    <recommendedName>
        <fullName evidence="4">Porin</fullName>
    </recommendedName>
</protein>
<evidence type="ECO:0000313" key="3">
    <source>
        <dbReference type="Proteomes" id="UP000307790"/>
    </source>
</evidence>
<dbReference type="EMBL" id="VCBC01000007">
    <property type="protein sequence ID" value="TLU65257.1"/>
    <property type="molecule type" value="Genomic_DNA"/>
</dbReference>
<keyword evidence="1" id="KW-0732">Signal</keyword>
<organism evidence="2 3">
    <name type="scientific">Thalassotalea litorea</name>
    <dbReference type="NCBI Taxonomy" id="2020715"/>
    <lineage>
        <taxon>Bacteria</taxon>
        <taxon>Pseudomonadati</taxon>
        <taxon>Pseudomonadota</taxon>
        <taxon>Gammaproteobacteria</taxon>
        <taxon>Alteromonadales</taxon>
        <taxon>Colwelliaceae</taxon>
        <taxon>Thalassotalea</taxon>
    </lineage>
</organism>
<dbReference type="RefSeq" id="WP_138319560.1">
    <property type="nucleotide sequence ID" value="NZ_VCBC01000007.1"/>
</dbReference>
<dbReference type="OrthoDB" id="7054989at2"/>
<feature type="chain" id="PRO_5024362443" description="Porin" evidence="1">
    <location>
        <begin position="25"/>
        <end position="338"/>
    </location>
</feature>
<evidence type="ECO:0008006" key="4">
    <source>
        <dbReference type="Google" id="ProtNLM"/>
    </source>
</evidence>
<dbReference type="AlphaFoldDB" id="A0A5R9IMH0"/>
<evidence type="ECO:0000313" key="2">
    <source>
        <dbReference type="EMBL" id="TLU65257.1"/>
    </source>
</evidence>
<proteinExistence type="predicted"/>